<proteinExistence type="inferred from homology"/>
<dbReference type="InterPro" id="IPR051993">
    <property type="entry name" value="Glycosyltransferase_8"/>
</dbReference>
<evidence type="ECO:0000256" key="10">
    <source>
        <dbReference type="ARBA" id="ARBA00037301"/>
    </source>
</evidence>
<reference evidence="13 14" key="1">
    <citation type="journal article" date="2008" name="Nature">
        <title>The Trichoplax genome and the nature of placozoans.</title>
        <authorList>
            <person name="Srivastava M."/>
            <person name="Begovic E."/>
            <person name="Chapman J."/>
            <person name="Putnam N.H."/>
            <person name="Hellsten U."/>
            <person name="Kawashima T."/>
            <person name="Kuo A."/>
            <person name="Mitros T."/>
            <person name="Salamov A."/>
            <person name="Carpenter M.L."/>
            <person name="Signorovitch A.Y."/>
            <person name="Moreno M.A."/>
            <person name="Kamm K."/>
            <person name="Grimwood J."/>
            <person name="Schmutz J."/>
            <person name="Shapiro H."/>
            <person name="Grigoriev I.V."/>
            <person name="Buss L.W."/>
            <person name="Schierwater B."/>
            <person name="Dellaporta S.L."/>
            <person name="Rokhsar D.S."/>
        </authorList>
    </citation>
    <scope>NUCLEOTIDE SEQUENCE [LARGE SCALE GENOMIC DNA]</scope>
    <source>
        <strain evidence="13 14">Grell-BS-1999</strain>
    </source>
</reference>
<organism evidence="13 14">
    <name type="scientific">Trichoplax adhaerens</name>
    <name type="common">Trichoplax reptans</name>
    <dbReference type="NCBI Taxonomy" id="10228"/>
    <lineage>
        <taxon>Eukaryota</taxon>
        <taxon>Metazoa</taxon>
        <taxon>Placozoa</taxon>
        <taxon>Uniplacotomia</taxon>
        <taxon>Trichoplacea</taxon>
        <taxon>Trichoplacidae</taxon>
        <taxon>Trichoplax</taxon>
    </lineage>
</organism>
<evidence type="ECO:0000256" key="5">
    <source>
        <dbReference type="ARBA" id="ARBA00022692"/>
    </source>
</evidence>
<dbReference type="AlphaFoldDB" id="B3RL56"/>
<comment type="similarity">
    <text evidence="2">Belongs to the glycosyltransferase 8 family.</text>
</comment>
<comment type="subcellular location">
    <subcellularLocation>
        <location evidence="1">Membrane</location>
        <topology evidence="1">Single-pass type II membrane protein</topology>
    </subcellularLocation>
</comment>
<dbReference type="PANTHER" id="PTHR46012:SF2">
    <property type="entry name" value="IP22168P"/>
    <property type="match status" value="1"/>
</dbReference>
<protein>
    <recommendedName>
        <fullName evidence="11">UDP-D-xylose:beta-D-glucoside alpha-1,3-D-xylosyltransferase</fullName>
        <ecNumber evidence="11">2.4.2.42</ecNumber>
    </recommendedName>
</protein>
<gene>
    <name evidence="13" type="ORF">TRIADDRAFT_18847</name>
</gene>
<evidence type="ECO:0000256" key="1">
    <source>
        <dbReference type="ARBA" id="ARBA00004606"/>
    </source>
</evidence>
<evidence type="ECO:0000256" key="6">
    <source>
        <dbReference type="ARBA" id="ARBA00022968"/>
    </source>
</evidence>
<dbReference type="Proteomes" id="UP000009022">
    <property type="component" value="Unassembled WGS sequence"/>
</dbReference>
<dbReference type="OMA" id="NRYIMRQ"/>
<evidence type="ECO:0000256" key="7">
    <source>
        <dbReference type="ARBA" id="ARBA00022989"/>
    </source>
</evidence>
<dbReference type="InterPro" id="IPR002495">
    <property type="entry name" value="Glyco_trans_8"/>
</dbReference>
<dbReference type="STRING" id="10228.B3RL56"/>
<evidence type="ECO:0000256" key="12">
    <source>
        <dbReference type="ARBA" id="ARBA00049181"/>
    </source>
</evidence>
<dbReference type="HOGENOM" id="CLU_040965_0_0_1"/>
<keyword evidence="14" id="KW-1185">Reference proteome</keyword>
<keyword evidence="6" id="KW-0735">Signal-anchor</keyword>
<dbReference type="GO" id="GO:0016020">
    <property type="term" value="C:membrane"/>
    <property type="evidence" value="ECO:0007669"/>
    <property type="project" value="UniProtKB-SubCell"/>
</dbReference>
<evidence type="ECO:0000256" key="4">
    <source>
        <dbReference type="ARBA" id="ARBA00022679"/>
    </source>
</evidence>
<dbReference type="InterPro" id="IPR029044">
    <property type="entry name" value="Nucleotide-diphossugar_trans"/>
</dbReference>
<dbReference type="Pfam" id="PF01501">
    <property type="entry name" value="Glyco_transf_8"/>
    <property type="match status" value="1"/>
</dbReference>
<dbReference type="EC" id="2.4.2.42" evidence="11"/>
<evidence type="ECO:0000256" key="9">
    <source>
        <dbReference type="ARBA" id="ARBA00023180"/>
    </source>
</evidence>
<keyword evidence="5" id="KW-0812">Transmembrane</keyword>
<comment type="function">
    <text evidence="10">Glycosyltransferase which elongates the O-linked glucose attached to EGF-like repeats in the extracellular domain of Notch proteins by catalyzing the addition of xylose.</text>
</comment>
<evidence type="ECO:0000313" key="13">
    <source>
        <dbReference type="EMBL" id="EDV28705.1"/>
    </source>
</evidence>
<keyword evidence="8" id="KW-0472">Membrane</keyword>
<evidence type="ECO:0000256" key="11">
    <source>
        <dbReference type="ARBA" id="ARBA00038854"/>
    </source>
</evidence>
<dbReference type="GeneID" id="6749905"/>
<evidence type="ECO:0000256" key="8">
    <source>
        <dbReference type="ARBA" id="ARBA00023136"/>
    </source>
</evidence>
<dbReference type="InParanoid" id="B3RL56"/>
<accession>B3RL56</accession>
<dbReference type="SUPFAM" id="SSF53448">
    <property type="entry name" value="Nucleotide-diphospho-sugar transferases"/>
    <property type="match status" value="1"/>
</dbReference>
<sequence>MVIIIRIDVYHIIRKNLTVQLAVVICGTRLQEGLMMLKSAAVFTLTKLHFHVFAEDHLHIPIRQRLNEISVISQNTITYDVLPIKFPKDNADIWKKLFKPCSCQRLFLPYLLKKTDSLIYLDTDILFMRPPEDLWNFFNKFNATQLVAVSPEGEDIRTSWYNKFAQHPYYGKLGINSDVILMNLTRMRKANWNDKVTKVYQKYRSSIVLGDQDILNAIFHFHPEMVYVLTCAWNYRPDHCRYGRNDCKHAYKNGVSLLHGDRQTFHKNDFPSFRIVYEVIQNYDFKTGVTRGIYNPLKRILPMVQKSYCSRIWESMIMILKRYRREHKL</sequence>
<evidence type="ECO:0000313" key="14">
    <source>
        <dbReference type="Proteomes" id="UP000009022"/>
    </source>
</evidence>
<dbReference type="eggNOG" id="KOG3765">
    <property type="taxonomic scope" value="Eukaryota"/>
</dbReference>
<dbReference type="OrthoDB" id="6238971at2759"/>
<dbReference type="Gene3D" id="3.90.550.10">
    <property type="entry name" value="Spore Coat Polysaccharide Biosynthesis Protein SpsA, Chain A"/>
    <property type="match status" value="1"/>
</dbReference>
<keyword evidence="9" id="KW-0325">Glycoprotein</keyword>
<dbReference type="CTD" id="6749905"/>
<dbReference type="KEGG" id="tad:TRIADDRAFT_18847"/>
<dbReference type="GO" id="GO:0016266">
    <property type="term" value="P:protein O-linked glycosylation via N-acetyl-galactosamine"/>
    <property type="evidence" value="ECO:0000318"/>
    <property type="project" value="GO_Central"/>
</dbReference>
<dbReference type="FunCoup" id="B3RL56">
    <property type="interactions" value="1645"/>
</dbReference>
<dbReference type="RefSeq" id="XP_002107907.1">
    <property type="nucleotide sequence ID" value="XM_002107871.1"/>
</dbReference>
<dbReference type="EMBL" id="DS985241">
    <property type="protein sequence ID" value="EDV28705.1"/>
    <property type="molecule type" value="Genomic_DNA"/>
</dbReference>
<dbReference type="GO" id="GO:0035252">
    <property type="term" value="F:UDP-xylosyltransferase activity"/>
    <property type="evidence" value="ECO:0000318"/>
    <property type="project" value="GO_Central"/>
</dbReference>
<keyword evidence="3" id="KW-0328">Glycosyltransferase</keyword>
<evidence type="ECO:0000256" key="2">
    <source>
        <dbReference type="ARBA" id="ARBA00006351"/>
    </source>
</evidence>
<evidence type="ECO:0000256" key="3">
    <source>
        <dbReference type="ARBA" id="ARBA00022676"/>
    </source>
</evidence>
<dbReference type="GO" id="GO:0140563">
    <property type="term" value="F:UDP-D-xylose:beta-D-glucoside alpha-1,3-D-xylosyltransferase activity"/>
    <property type="evidence" value="ECO:0007669"/>
    <property type="project" value="UniProtKB-EC"/>
</dbReference>
<comment type="catalytic activity">
    <reaction evidence="12">
        <text>3-O-(beta-D-glucosyl)-L-seryl-[EGF-like domain protein] + UDP-alpha-D-xylose = 3-O-[alpha-D-xylosyl-(1-&gt;3)-beta-D-glucosyl]-L-seryl-[EGF-like domain protein] + UDP + H(+)</text>
        <dbReference type="Rhea" id="RHEA:56064"/>
        <dbReference type="Rhea" id="RHEA-COMP:14610"/>
        <dbReference type="Rhea" id="RHEA-COMP:14611"/>
        <dbReference type="ChEBI" id="CHEBI:15378"/>
        <dbReference type="ChEBI" id="CHEBI:57632"/>
        <dbReference type="ChEBI" id="CHEBI:58223"/>
        <dbReference type="ChEBI" id="CHEBI:140575"/>
        <dbReference type="ChEBI" id="CHEBI:140576"/>
        <dbReference type="EC" id="2.4.2.42"/>
    </reaction>
</comment>
<dbReference type="PhylomeDB" id="B3RL56"/>
<keyword evidence="4" id="KW-0808">Transferase</keyword>
<name>B3RL56_TRIAD</name>
<dbReference type="PANTHER" id="PTHR46012">
    <property type="entry name" value="IP22168P"/>
    <property type="match status" value="1"/>
</dbReference>
<keyword evidence="7" id="KW-1133">Transmembrane helix</keyword>